<evidence type="ECO:0000313" key="3">
    <source>
        <dbReference type="Proteomes" id="UP001302676"/>
    </source>
</evidence>
<organism evidence="2 3">
    <name type="scientific">Dichotomopilus funicola</name>
    <dbReference type="NCBI Taxonomy" id="1934379"/>
    <lineage>
        <taxon>Eukaryota</taxon>
        <taxon>Fungi</taxon>
        <taxon>Dikarya</taxon>
        <taxon>Ascomycota</taxon>
        <taxon>Pezizomycotina</taxon>
        <taxon>Sordariomycetes</taxon>
        <taxon>Sordariomycetidae</taxon>
        <taxon>Sordariales</taxon>
        <taxon>Chaetomiaceae</taxon>
        <taxon>Dichotomopilus</taxon>
    </lineage>
</organism>
<comment type="caution">
    <text evidence="2">The sequence shown here is derived from an EMBL/GenBank/DDBJ whole genome shotgun (WGS) entry which is preliminary data.</text>
</comment>
<feature type="compositionally biased region" description="Acidic residues" evidence="1">
    <location>
        <begin position="603"/>
        <end position="619"/>
    </location>
</feature>
<gene>
    <name evidence="2" type="ORF">C8A04DRAFT_11105</name>
</gene>
<dbReference type="Proteomes" id="UP001302676">
    <property type="component" value="Unassembled WGS sequence"/>
</dbReference>
<dbReference type="RefSeq" id="XP_062638263.1">
    <property type="nucleotide sequence ID" value="XM_062776837.1"/>
</dbReference>
<reference evidence="2" key="1">
    <citation type="journal article" date="2023" name="Mol. Phylogenet. Evol.">
        <title>Genome-scale phylogeny and comparative genomics of the fungal order Sordariales.</title>
        <authorList>
            <person name="Hensen N."/>
            <person name="Bonometti L."/>
            <person name="Westerberg I."/>
            <person name="Brannstrom I.O."/>
            <person name="Guillou S."/>
            <person name="Cros-Aarteil S."/>
            <person name="Calhoun S."/>
            <person name="Haridas S."/>
            <person name="Kuo A."/>
            <person name="Mondo S."/>
            <person name="Pangilinan J."/>
            <person name="Riley R."/>
            <person name="LaButti K."/>
            <person name="Andreopoulos B."/>
            <person name="Lipzen A."/>
            <person name="Chen C."/>
            <person name="Yan M."/>
            <person name="Daum C."/>
            <person name="Ng V."/>
            <person name="Clum A."/>
            <person name="Steindorff A."/>
            <person name="Ohm R.A."/>
            <person name="Martin F."/>
            <person name="Silar P."/>
            <person name="Natvig D.O."/>
            <person name="Lalanne C."/>
            <person name="Gautier V."/>
            <person name="Ament-Velasquez S.L."/>
            <person name="Kruys A."/>
            <person name="Hutchinson M.I."/>
            <person name="Powell A.J."/>
            <person name="Barry K."/>
            <person name="Miller A.N."/>
            <person name="Grigoriev I.V."/>
            <person name="Debuchy R."/>
            <person name="Gladieux P."/>
            <person name="Hiltunen Thoren M."/>
            <person name="Johannesson H."/>
        </authorList>
    </citation>
    <scope>NUCLEOTIDE SEQUENCE</scope>
    <source>
        <strain evidence="2">CBS 141.50</strain>
    </source>
</reference>
<evidence type="ECO:0000256" key="1">
    <source>
        <dbReference type="SAM" id="MobiDB-lite"/>
    </source>
</evidence>
<feature type="region of interest" description="Disordered" evidence="1">
    <location>
        <begin position="571"/>
        <end position="619"/>
    </location>
</feature>
<sequence length="619" mass="69525">MCIKLKRRFLCAPGVYHTCEYLIKCSNPTFNIDHLISGTIADDNLPLCFQEENLEFREEWYYTPTDTAQEDDNRERCPDCTGEGDVPLREPVKVGTNPQGSQEPDDDGPMATKRRRVYFEFSRMARSGGNFAMEYCNSLLIWLYTRMFSRLSSLCEALPDAAIVPSGWDDDDEELQLLEMADDMVYLFNELVCRATAFHPSPSRLLPRDDYPLDEQGGEDDGMGFAFPSSGCSCRLTKKPFLNNWASHIRRKLANEAFAALMADGNGGLAQDLRPALRHQEVVFARQKALQAAIERDERFKAVTSLPVLEIIRPSMSSRVFRYYTLTRDCDALLNRCRSEGKARAPSGLYNHPLEQTARGELLTWARLILVHDIGISLSRARDILAVFAGLVVRFDPRPSPYSQESPLPAPDPVDFARCINETVNEHPTAVTEWVRETTKPFIEARDFEHPFADAATSYIHHEVYRYWLIRDNHKEATEAEFDALRRAGDDTCPICFETFDEHLPSTQYSSRPWQNLVCYEKGRGHWCGAVCLLKFGRAISDDVTAFAPNSVAEGPPPRCPLCREEFLGSDESSDKAAEKDIAGAGNQDVVMGGYGGDADNAGPEDVDVGDPMEISDGD</sequence>
<proteinExistence type="predicted"/>
<evidence type="ECO:0000313" key="2">
    <source>
        <dbReference type="EMBL" id="KAK4144892.1"/>
    </source>
</evidence>
<dbReference type="EMBL" id="MU853573">
    <property type="protein sequence ID" value="KAK4144892.1"/>
    <property type="molecule type" value="Genomic_DNA"/>
</dbReference>
<feature type="compositionally biased region" description="Basic and acidic residues" evidence="1">
    <location>
        <begin position="571"/>
        <end position="582"/>
    </location>
</feature>
<keyword evidence="3" id="KW-1185">Reference proteome</keyword>
<accession>A0AAN6ZNE2</accession>
<name>A0AAN6ZNE2_9PEZI</name>
<dbReference type="GeneID" id="87813450"/>
<protein>
    <submittedName>
        <fullName evidence="2">Uncharacterized protein</fullName>
    </submittedName>
</protein>
<dbReference type="AlphaFoldDB" id="A0AAN6ZNE2"/>
<reference evidence="2" key="2">
    <citation type="submission" date="2023-05" db="EMBL/GenBank/DDBJ databases">
        <authorList>
            <consortium name="Lawrence Berkeley National Laboratory"/>
            <person name="Steindorff A."/>
            <person name="Hensen N."/>
            <person name="Bonometti L."/>
            <person name="Westerberg I."/>
            <person name="Brannstrom I.O."/>
            <person name="Guillou S."/>
            <person name="Cros-Aarteil S."/>
            <person name="Calhoun S."/>
            <person name="Haridas S."/>
            <person name="Kuo A."/>
            <person name="Mondo S."/>
            <person name="Pangilinan J."/>
            <person name="Riley R."/>
            <person name="Labutti K."/>
            <person name="Andreopoulos B."/>
            <person name="Lipzen A."/>
            <person name="Chen C."/>
            <person name="Yanf M."/>
            <person name="Daum C."/>
            <person name="Ng V."/>
            <person name="Clum A."/>
            <person name="Ohm R."/>
            <person name="Martin F."/>
            <person name="Silar P."/>
            <person name="Natvig D."/>
            <person name="Lalanne C."/>
            <person name="Gautier V."/>
            <person name="Ament-Velasquez S.L."/>
            <person name="Kruys A."/>
            <person name="Hutchinson M.I."/>
            <person name="Powell A.J."/>
            <person name="Barry K."/>
            <person name="Miller A.N."/>
            <person name="Grigoriev I.V."/>
            <person name="Debuchy R."/>
            <person name="Gladieux P."/>
            <person name="Thoren M.H."/>
            <person name="Johannesson H."/>
        </authorList>
    </citation>
    <scope>NUCLEOTIDE SEQUENCE</scope>
    <source>
        <strain evidence="2">CBS 141.50</strain>
    </source>
</reference>
<feature type="region of interest" description="Disordered" evidence="1">
    <location>
        <begin position="65"/>
        <end position="110"/>
    </location>
</feature>